<proteinExistence type="predicted"/>
<name>A0A8S5UC56_9CAUD</name>
<sequence length="30" mass="3570">MLMNQLTRIRTNEKLRNMKHVVDLAWDGEG</sequence>
<dbReference type="EMBL" id="BK016062">
    <property type="protein sequence ID" value="DAF92057.1"/>
    <property type="molecule type" value="Genomic_DNA"/>
</dbReference>
<reference evidence="1" key="1">
    <citation type="journal article" date="2021" name="Proc. Natl. Acad. Sci. U.S.A.">
        <title>A Catalog of Tens of Thousands of Viruses from Human Metagenomes Reveals Hidden Associations with Chronic Diseases.</title>
        <authorList>
            <person name="Tisza M.J."/>
            <person name="Buck C.B."/>
        </authorList>
    </citation>
    <scope>NUCLEOTIDE SEQUENCE</scope>
    <source>
        <strain evidence="1">CtZkC8</strain>
    </source>
</reference>
<protein>
    <submittedName>
        <fullName evidence="1">Uncharacterized protein</fullName>
    </submittedName>
</protein>
<organism evidence="1">
    <name type="scientific">Podoviridae sp. ctZkC8</name>
    <dbReference type="NCBI Taxonomy" id="2825259"/>
    <lineage>
        <taxon>Viruses</taxon>
        <taxon>Duplodnaviria</taxon>
        <taxon>Heunggongvirae</taxon>
        <taxon>Uroviricota</taxon>
        <taxon>Caudoviricetes</taxon>
    </lineage>
</organism>
<evidence type="ECO:0000313" key="1">
    <source>
        <dbReference type="EMBL" id="DAF92057.1"/>
    </source>
</evidence>
<accession>A0A8S5UC56</accession>